<dbReference type="PANTHER" id="PTHR43861">
    <property type="entry name" value="TRANS-ACONITATE 2-METHYLTRANSFERASE-RELATED"/>
    <property type="match status" value="1"/>
</dbReference>
<dbReference type="SUPFAM" id="SSF53335">
    <property type="entry name" value="S-adenosyl-L-methionine-dependent methyltransferases"/>
    <property type="match status" value="1"/>
</dbReference>
<dbReference type="GO" id="GO:0008168">
    <property type="term" value="F:methyltransferase activity"/>
    <property type="evidence" value="ECO:0007669"/>
    <property type="project" value="UniProtKB-KW"/>
</dbReference>
<evidence type="ECO:0000259" key="3">
    <source>
        <dbReference type="Pfam" id="PF13649"/>
    </source>
</evidence>
<name>A0A1M6BA38_9FLAO</name>
<dbReference type="STRING" id="797419.SAMN05216556_104150"/>
<keyword evidence="1 4" id="KW-0489">Methyltransferase</keyword>
<keyword evidence="2 4" id="KW-0808">Transferase</keyword>
<dbReference type="Proteomes" id="UP000184172">
    <property type="component" value="Unassembled WGS sequence"/>
</dbReference>
<evidence type="ECO:0000313" key="5">
    <source>
        <dbReference type="Proteomes" id="UP000184172"/>
    </source>
</evidence>
<protein>
    <submittedName>
        <fullName evidence="4">Methyltransferase domain-containing protein</fullName>
    </submittedName>
</protein>
<dbReference type="EMBL" id="FQYV01000002">
    <property type="protein sequence ID" value="SHI45556.1"/>
    <property type="molecule type" value="Genomic_DNA"/>
</dbReference>
<dbReference type="Gene3D" id="3.40.50.150">
    <property type="entry name" value="Vaccinia Virus protein VP39"/>
    <property type="match status" value="1"/>
</dbReference>
<evidence type="ECO:0000256" key="1">
    <source>
        <dbReference type="ARBA" id="ARBA00022603"/>
    </source>
</evidence>
<dbReference type="CDD" id="cd02440">
    <property type="entry name" value="AdoMet_MTases"/>
    <property type="match status" value="1"/>
</dbReference>
<dbReference type="AlphaFoldDB" id="A0A1M6BA38"/>
<keyword evidence="5" id="KW-1185">Reference proteome</keyword>
<gene>
    <name evidence="4" type="ORF">SAMN04487908_102147</name>
</gene>
<reference evidence="5" key="1">
    <citation type="submission" date="2016-11" db="EMBL/GenBank/DDBJ databases">
        <authorList>
            <person name="Varghese N."/>
            <person name="Submissions S."/>
        </authorList>
    </citation>
    <scope>NUCLEOTIDE SEQUENCE [LARGE SCALE GENOMIC DNA]</scope>
    <source>
        <strain evidence="5">DSM 26349</strain>
    </source>
</reference>
<proteinExistence type="predicted"/>
<dbReference type="Pfam" id="PF13649">
    <property type="entry name" value="Methyltransf_25"/>
    <property type="match status" value="1"/>
</dbReference>
<accession>A0A1M6BA38</accession>
<dbReference type="InterPro" id="IPR041698">
    <property type="entry name" value="Methyltransf_25"/>
</dbReference>
<sequence>MQGETITMQKETEAWYASWFNTPYYHQLYKDRDHREAAEFMNTLTSYLKLEKNSTILDLACGKGRHAKYLSRKGFDVTGVDLSEESIAYAKQFENDRLHFEIHDMCEPYPKKFDAVFNLFTSYGYFENDIDNLRTIQAINAELKPDGYGVIDFLNVKLAIKNLVPSEKKKVDDIVFDIEKYVENGFIVKNIRFNDKGENFFFTERVKALTLDDFKAFFKEANVELKAVFGDYHLNEFDENTSERLILIFH</sequence>
<dbReference type="GO" id="GO:0032259">
    <property type="term" value="P:methylation"/>
    <property type="evidence" value="ECO:0007669"/>
    <property type="project" value="UniProtKB-KW"/>
</dbReference>
<dbReference type="InterPro" id="IPR029063">
    <property type="entry name" value="SAM-dependent_MTases_sf"/>
</dbReference>
<dbReference type="Gene3D" id="2.20.25.110">
    <property type="entry name" value="S-adenosyl-L-methionine-dependent methyltransferases"/>
    <property type="match status" value="1"/>
</dbReference>
<feature type="domain" description="Methyltransferase" evidence="3">
    <location>
        <begin position="56"/>
        <end position="147"/>
    </location>
</feature>
<evidence type="ECO:0000256" key="2">
    <source>
        <dbReference type="ARBA" id="ARBA00022679"/>
    </source>
</evidence>
<dbReference type="PANTHER" id="PTHR43861:SF1">
    <property type="entry name" value="TRANS-ACONITATE 2-METHYLTRANSFERASE"/>
    <property type="match status" value="1"/>
</dbReference>
<organism evidence="4 5">
    <name type="scientific">Aequorivita viscosa</name>
    <dbReference type="NCBI Taxonomy" id="797419"/>
    <lineage>
        <taxon>Bacteria</taxon>
        <taxon>Pseudomonadati</taxon>
        <taxon>Bacteroidota</taxon>
        <taxon>Flavobacteriia</taxon>
        <taxon>Flavobacteriales</taxon>
        <taxon>Flavobacteriaceae</taxon>
        <taxon>Aequorivita</taxon>
    </lineage>
</organism>
<evidence type="ECO:0000313" key="4">
    <source>
        <dbReference type="EMBL" id="SHI45556.1"/>
    </source>
</evidence>